<evidence type="ECO:0000313" key="2">
    <source>
        <dbReference type="Proteomes" id="UP000663868"/>
    </source>
</evidence>
<reference evidence="1" key="1">
    <citation type="submission" date="2021-02" db="EMBL/GenBank/DDBJ databases">
        <authorList>
            <person name="Nowell W R."/>
        </authorList>
    </citation>
    <scope>NUCLEOTIDE SEQUENCE</scope>
</reference>
<gene>
    <name evidence="1" type="ORF">KXQ929_LOCUS53861</name>
</gene>
<dbReference type="Proteomes" id="UP000663868">
    <property type="component" value="Unassembled WGS sequence"/>
</dbReference>
<dbReference type="AlphaFoldDB" id="A0A820SGA8"/>
<protein>
    <submittedName>
        <fullName evidence="1">Uncharacterized protein</fullName>
    </submittedName>
</protein>
<organism evidence="1 2">
    <name type="scientific">Adineta steineri</name>
    <dbReference type="NCBI Taxonomy" id="433720"/>
    <lineage>
        <taxon>Eukaryota</taxon>
        <taxon>Metazoa</taxon>
        <taxon>Spiralia</taxon>
        <taxon>Gnathifera</taxon>
        <taxon>Rotifera</taxon>
        <taxon>Eurotatoria</taxon>
        <taxon>Bdelloidea</taxon>
        <taxon>Adinetida</taxon>
        <taxon>Adinetidae</taxon>
        <taxon>Adineta</taxon>
    </lineage>
</organism>
<proteinExistence type="predicted"/>
<name>A0A820SGA8_9BILA</name>
<evidence type="ECO:0000313" key="1">
    <source>
        <dbReference type="EMBL" id="CAF4449389.1"/>
    </source>
</evidence>
<comment type="caution">
    <text evidence="1">The sequence shown here is derived from an EMBL/GenBank/DDBJ whole genome shotgun (WGS) entry which is preliminary data.</text>
</comment>
<dbReference type="EMBL" id="CAJOBB010031271">
    <property type="protein sequence ID" value="CAF4449389.1"/>
    <property type="molecule type" value="Genomic_DNA"/>
</dbReference>
<feature type="non-terminal residue" evidence="1">
    <location>
        <position position="1"/>
    </location>
</feature>
<accession>A0A820SGA8</accession>
<sequence length="50" mass="5573">VCVSITKTPDLLEFCFDISAEHGPSRFIIFSLLIPFVHRDGLAGKKNKNP</sequence>